<keyword evidence="3" id="KW-0731">Sigma factor</keyword>
<dbReference type="Gene3D" id="1.10.1740.10">
    <property type="match status" value="1"/>
</dbReference>
<dbReference type="Proteomes" id="UP000202259">
    <property type="component" value="Chromosome"/>
</dbReference>
<dbReference type="Pfam" id="PF04542">
    <property type="entry name" value="Sigma70_r2"/>
    <property type="match status" value="1"/>
</dbReference>
<proteinExistence type="inferred from homology"/>
<dbReference type="InterPro" id="IPR013325">
    <property type="entry name" value="RNA_pol_sigma_r2"/>
</dbReference>
<dbReference type="InterPro" id="IPR013324">
    <property type="entry name" value="RNA_pol_sigma_r3/r4-like"/>
</dbReference>
<evidence type="ECO:0000313" key="7">
    <source>
        <dbReference type="EMBL" id="ASP47829.1"/>
    </source>
</evidence>
<accession>A0A222G7I7</accession>
<evidence type="ECO:0000259" key="6">
    <source>
        <dbReference type="Pfam" id="PF08281"/>
    </source>
</evidence>
<dbReference type="SUPFAM" id="SSF88659">
    <property type="entry name" value="Sigma3 and sigma4 domains of RNA polymerase sigma factors"/>
    <property type="match status" value="1"/>
</dbReference>
<dbReference type="PANTHER" id="PTHR43133">
    <property type="entry name" value="RNA POLYMERASE ECF-TYPE SIGMA FACTO"/>
    <property type="match status" value="1"/>
</dbReference>
<protein>
    <submittedName>
        <fullName evidence="7">RNA polymerase subunit sigma</fullName>
    </submittedName>
</protein>
<keyword evidence="4" id="KW-0804">Transcription</keyword>
<dbReference type="GO" id="GO:0003677">
    <property type="term" value="F:DNA binding"/>
    <property type="evidence" value="ECO:0007669"/>
    <property type="project" value="InterPro"/>
</dbReference>
<dbReference type="KEGG" id="cber:B5D82_08710"/>
<dbReference type="PANTHER" id="PTHR43133:SF53">
    <property type="entry name" value="ECF RNA POLYMERASE SIGMA-E FACTOR"/>
    <property type="match status" value="1"/>
</dbReference>
<keyword evidence="8" id="KW-1185">Reference proteome</keyword>
<name>A0A222G7I7_9GAMM</name>
<evidence type="ECO:0000256" key="3">
    <source>
        <dbReference type="ARBA" id="ARBA00023082"/>
    </source>
</evidence>
<dbReference type="InterPro" id="IPR013249">
    <property type="entry name" value="RNA_pol_sigma70_r4_t2"/>
</dbReference>
<evidence type="ECO:0000313" key="8">
    <source>
        <dbReference type="Proteomes" id="UP000202259"/>
    </source>
</evidence>
<dbReference type="GO" id="GO:0006352">
    <property type="term" value="P:DNA-templated transcription initiation"/>
    <property type="evidence" value="ECO:0007669"/>
    <property type="project" value="InterPro"/>
</dbReference>
<dbReference type="RefSeq" id="WP_081150840.1">
    <property type="nucleotide sequence ID" value="NZ_CP020465.1"/>
</dbReference>
<dbReference type="GO" id="GO:0016987">
    <property type="term" value="F:sigma factor activity"/>
    <property type="evidence" value="ECO:0007669"/>
    <property type="project" value="UniProtKB-KW"/>
</dbReference>
<feature type="domain" description="RNA polymerase sigma-70 region 2" evidence="5">
    <location>
        <begin position="41"/>
        <end position="107"/>
    </location>
</feature>
<evidence type="ECO:0000256" key="2">
    <source>
        <dbReference type="ARBA" id="ARBA00023015"/>
    </source>
</evidence>
<comment type="similarity">
    <text evidence="1">Belongs to the sigma-70 factor family. ECF subfamily.</text>
</comment>
<dbReference type="Pfam" id="PF08281">
    <property type="entry name" value="Sigma70_r4_2"/>
    <property type="match status" value="1"/>
</dbReference>
<evidence type="ECO:0000259" key="5">
    <source>
        <dbReference type="Pfam" id="PF04542"/>
    </source>
</evidence>
<dbReference type="OrthoDB" id="9784272at2"/>
<dbReference type="InterPro" id="IPR014284">
    <property type="entry name" value="RNA_pol_sigma-70_dom"/>
</dbReference>
<dbReference type="Gene3D" id="1.10.10.10">
    <property type="entry name" value="Winged helix-like DNA-binding domain superfamily/Winged helix DNA-binding domain"/>
    <property type="match status" value="1"/>
</dbReference>
<dbReference type="NCBIfam" id="TIGR02937">
    <property type="entry name" value="sigma70-ECF"/>
    <property type="match status" value="1"/>
</dbReference>
<organism evidence="7 8">
    <name type="scientific">Cognaticolwellia beringensis</name>
    <dbReference type="NCBI Taxonomy" id="1967665"/>
    <lineage>
        <taxon>Bacteria</taxon>
        <taxon>Pseudomonadati</taxon>
        <taxon>Pseudomonadota</taxon>
        <taxon>Gammaproteobacteria</taxon>
        <taxon>Alteromonadales</taxon>
        <taxon>Colwelliaceae</taxon>
        <taxon>Cognaticolwellia</taxon>
    </lineage>
</organism>
<dbReference type="InterPro" id="IPR007627">
    <property type="entry name" value="RNA_pol_sigma70_r2"/>
</dbReference>
<dbReference type="EMBL" id="CP020465">
    <property type="protein sequence ID" value="ASP47829.1"/>
    <property type="molecule type" value="Genomic_DNA"/>
</dbReference>
<evidence type="ECO:0000256" key="4">
    <source>
        <dbReference type="ARBA" id="ARBA00023163"/>
    </source>
</evidence>
<evidence type="ECO:0000256" key="1">
    <source>
        <dbReference type="ARBA" id="ARBA00010641"/>
    </source>
</evidence>
<feature type="domain" description="RNA polymerase sigma factor 70 region 4 type 2" evidence="6">
    <location>
        <begin position="133"/>
        <end position="185"/>
    </location>
</feature>
<gene>
    <name evidence="7" type="ORF">B5D82_08710</name>
</gene>
<dbReference type="SUPFAM" id="SSF88946">
    <property type="entry name" value="Sigma2 domain of RNA polymerase sigma factors"/>
    <property type="match status" value="1"/>
</dbReference>
<sequence>MTISEGDNIRVSDRLSQKDDVELVHIARLQLPYVTTAYEVLFHRYHHKLIKVCYRYLGSRQEAEEAVNDTMLNVFNNLAKFEDRASFKTWIYRIAHNQALTRLRKKQLDLVGLDEAEYVVMDDTPSSLAEGNENIEHLLAQLSIEERSIVVFRIAGDLDFSDIALVVEEKLSTVKMRYKRALEKMAVSARSEDQEI</sequence>
<dbReference type="AlphaFoldDB" id="A0A222G7I7"/>
<reference evidence="7 8" key="1">
    <citation type="submission" date="2017-08" db="EMBL/GenBank/DDBJ databases">
        <title>Complete genome of Colwellia sp. NB097-1, a psychrophile bacterium ioslated from Bering Sea.</title>
        <authorList>
            <person name="Chen X."/>
        </authorList>
    </citation>
    <scope>NUCLEOTIDE SEQUENCE [LARGE SCALE GENOMIC DNA]</scope>
    <source>
        <strain evidence="7 8">NB097-1</strain>
    </source>
</reference>
<dbReference type="InterPro" id="IPR036388">
    <property type="entry name" value="WH-like_DNA-bd_sf"/>
</dbReference>
<dbReference type="InterPro" id="IPR039425">
    <property type="entry name" value="RNA_pol_sigma-70-like"/>
</dbReference>
<keyword evidence="2" id="KW-0805">Transcription regulation</keyword>